<organism evidence="2 3">
    <name type="scientific">Riccia fluitans</name>
    <dbReference type="NCBI Taxonomy" id="41844"/>
    <lineage>
        <taxon>Eukaryota</taxon>
        <taxon>Viridiplantae</taxon>
        <taxon>Streptophyta</taxon>
        <taxon>Embryophyta</taxon>
        <taxon>Marchantiophyta</taxon>
        <taxon>Marchantiopsida</taxon>
        <taxon>Marchantiidae</taxon>
        <taxon>Marchantiales</taxon>
        <taxon>Ricciaceae</taxon>
        <taxon>Riccia</taxon>
    </lineage>
</organism>
<name>A0ABD1XJN6_9MARC</name>
<dbReference type="AlphaFoldDB" id="A0ABD1XJN6"/>
<evidence type="ECO:0000313" key="2">
    <source>
        <dbReference type="EMBL" id="KAL2608995.1"/>
    </source>
</evidence>
<sequence>MPLQKILGNALTEIEAAAGHSVGDRFLTWKENRDLMLNWIEWTTEINYSSLLTPINERPIQLNETSQAEGTRSKNTSSATREEEVCAALCPDRYTSNFHAPMSQASYSSSQSEGNPVGPMSIYCTRNQTWSFLENPNIHDELARLPFRGSLRARRSITDRLSGSHRSGNPHISLSIISSNSRETQLYGGSNQEIFRTENRSQNSFDGTAEKDDLAVDPPSFEELVDTLLPLPTVTHATVSERRWISPDSTDNAAENSRPDNEQVGVGTSQNFGLIWWGSFRPP</sequence>
<protein>
    <submittedName>
        <fullName evidence="2">Uncharacterized protein</fullName>
    </submittedName>
</protein>
<evidence type="ECO:0000313" key="3">
    <source>
        <dbReference type="Proteomes" id="UP001605036"/>
    </source>
</evidence>
<feature type="compositionally biased region" description="Polar residues" evidence="1">
    <location>
        <begin position="62"/>
        <end position="79"/>
    </location>
</feature>
<keyword evidence="3" id="KW-1185">Reference proteome</keyword>
<proteinExistence type="predicted"/>
<feature type="region of interest" description="Disordered" evidence="1">
    <location>
        <begin position="62"/>
        <end position="82"/>
    </location>
</feature>
<accession>A0ABD1XJN6</accession>
<evidence type="ECO:0000256" key="1">
    <source>
        <dbReference type="SAM" id="MobiDB-lite"/>
    </source>
</evidence>
<dbReference type="EMBL" id="JBHFFA010000008">
    <property type="protein sequence ID" value="KAL2608995.1"/>
    <property type="molecule type" value="Genomic_DNA"/>
</dbReference>
<comment type="caution">
    <text evidence="2">The sequence shown here is derived from an EMBL/GenBank/DDBJ whole genome shotgun (WGS) entry which is preliminary data.</text>
</comment>
<feature type="region of interest" description="Disordered" evidence="1">
    <location>
        <begin position="242"/>
        <end position="266"/>
    </location>
</feature>
<dbReference type="Proteomes" id="UP001605036">
    <property type="component" value="Unassembled WGS sequence"/>
</dbReference>
<reference evidence="2 3" key="1">
    <citation type="submission" date="2024-09" db="EMBL/GenBank/DDBJ databases">
        <title>Chromosome-scale assembly of Riccia fluitans.</title>
        <authorList>
            <person name="Paukszto L."/>
            <person name="Sawicki J."/>
            <person name="Karawczyk K."/>
            <person name="Piernik-Szablinska J."/>
            <person name="Szczecinska M."/>
            <person name="Mazdziarz M."/>
        </authorList>
    </citation>
    <scope>NUCLEOTIDE SEQUENCE [LARGE SCALE GENOMIC DNA]</scope>
    <source>
        <strain evidence="2">Rf_01</strain>
        <tissue evidence="2">Aerial parts of the thallus</tissue>
    </source>
</reference>
<gene>
    <name evidence="2" type="ORF">R1flu_027568</name>
</gene>